<dbReference type="SUPFAM" id="SSF49265">
    <property type="entry name" value="Fibronectin type III"/>
    <property type="match status" value="1"/>
</dbReference>
<keyword evidence="1" id="KW-0472">Membrane</keyword>
<dbReference type="CDD" id="cd00063">
    <property type="entry name" value="FN3"/>
    <property type="match status" value="1"/>
</dbReference>
<protein>
    <recommendedName>
        <fullName evidence="2">Fibronectin type-III domain-containing protein</fullName>
    </recommendedName>
</protein>
<reference evidence="3 4" key="1">
    <citation type="submission" date="2023-03" db="EMBL/GenBank/DDBJ databases">
        <title>High-quality genome of Scylla paramamosain provides insights in environmental adaptation.</title>
        <authorList>
            <person name="Zhang L."/>
        </authorList>
    </citation>
    <scope>NUCLEOTIDE SEQUENCE [LARGE SCALE GENOMIC DNA]</scope>
    <source>
        <strain evidence="3">LZ_2023a</strain>
        <tissue evidence="3">Muscle</tissue>
    </source>
</reference>
<dbReference type="PROSITE" id="PS50853">
    <property type="entry name" value="FN3"/>
    <property type="match status" value="1"/>
</dbReference>
<feature type="non-terminal residue" evidence="3">
    <location>
        <position position="1"/>
    </location>
</feature>
<dbReference type="InterPro" id="IPR036116">
    <property type="entry name" value="FN3_sf"/>
</dbReference>
<evidence type="ECO:0000313" key="4">
    <source>
        <dbReference type="Proteomes" id="UP001487740"/>
    </source>
</evidence>
<keyword evidence="1" id="KW-0812">Transmembrane</keyword>
<evidence type="ECO:0000313" key="3">
    <source>
        <dbReference type="EMBL" id="KAK8372365.1"/>
    </source>
</evidence>
<evidence type="ECO:0000256" key="1">
    <source>
        <dbReference type="SAM" id="Phobius"/>
    </source>
</evidence>
<dbReference type="AlphaFoldDB" id="A0AAW0SAM6"/>
<keyword evidence="1" id="KW-1133">Transmembrane helix</keyword>
<name>A0AAW0SAM6_SCYPA</name>
<dbReference type="Gene3D" id="2.60.40.10">
    <property type="entry name" value="Immunoglobulins"/>
    <property type="match status" value="1"/>
</dbReference>
<gene>
    <name evidence="3" type="ORF">O3P69_015601</name>
</gene>
<evidence type="ECO:0000259" key="2">
    <source>
        <dbReference type="PROSITE" id="PS50853"/>
    </source>
</evidence>
<feature type="transmembrane region" description="Helical" evidence="1">
    <location>
        <begin position="87"/>
        <end position="109"/>
    </location>
</feature>
<comment type="caution">
    <text evidence="3">The sequence shown here is derived from an EMBL/GenBank/DDBJ whole genome shotgun (WGS) entry which is preliminary data.</text>
</comment>
<dbReference type="Proteomes" id="UP001487740">
    <property type="component" value="Unassembled WGS sequence"/>
</dbReference>
<organism evidence="3 4">
    <name type="scientific">Scylla paramamosain</name>
    <name type="common">Mud crab</name>
    <dbReference type="NCBI Taxonomy" id="85552"/>
    <lineage>
        <taxon>Eukaryota</taxon>
        <taxon>Metazoa</taxon>
        <taxon>Ecdysozoa</taxon>
        <taxon>Arthropoda</taxon>
        <taxon>Crustacea</taxon>
        <taxon>Multicrustacea</taxon>
        <taxon>Malacostraca</taxon>
        <taxon>Eumalacostraca</taxon>
        <taxon>Eucarida</taxon>
        <taxon>Decapoda</taxon>
        <taxon>Pleocyemata</taxon>
        <taxon>Brachyura</taxon>
        <taxon>Eubrachyura</taxon>
        <taxon>Portunoidea</taxon>
        <taxon>Portunidae</taxon>
        <taxon>Portuninae</taxon>
        <taxon>Scylla</taxon>
    </lineage>
</organism>
<accession>A0AAW0SAM6</accession>
<sequence length="168" mass="18809">RNTSSNKHLLRFVVYYTFGIPNNQQEWRNQTVPPDSTTTQIQDLVSNTNYTVLIAGRTGKGVGASTTVYIYIRATLEPELHRNTESVAVISVVSFLVIVTCVVAVLLCLRILRLRNNSPSVFQGNGTCRMVYVNGVKTNTEIRREVLVRMTMALWLTAYSTPVQNEPG</sequence>
<dbReference type="InterPro" id="IPR013783">
    <property type="entry name" value="Ig-like_fold"/>
</dbReference>
<dbReference type="InterPro" id="IPR003961">
    <property type="entry name" value="FN3_dom"/>
</dbReference>
<keyword evidence="4" id="KW-1185">Reference proteome</keyword>
<feature type="domain" description="Fibronectin type-III" evidence="2">
    <location>
        <begin position="1"/>
        <end position="78"/>
    </location>
</feature>
<dbReference type="EMBL" id="JARAKH010002295">
    <property type="protein sequence ID" value="KAK8372365.1"/>
    <property type="molecule type" value="Genomic_DNA"/>
</dbReference>
<proteinExistence type="predicted"/>